<reference evidence="2" key="1">
    <citation type="submission" date="2021-06" db="EMBL/GenBank/DDBJ databases">
        <authorList>
            <person name="Kallberg Y."/>
            <person name="Tangrot J."/>
            <person name="Rosling A."/>
        </authorList>
    </citation>
    <scope>NUCLEOTIDE SEQUENCE</scope>
    <source>
        <strain evidence="2">IN212</strain>
    </source>
</reference>
<dbReference type="EMBL" id="CAJVPZ010046535">
    <property type="protein sequence ID" value="CAG8771105.1"/>
    <property type="molecule type" value="Genomic_DNA"/>
</dbReference>
<proteinExistence type="predicted"/>
<dbReference type="OrthoDB" id="2156052at2759"/>
<evidence type="ECO:0000313" key="2">
    <source>
        <dbReference type="EMBL" id="CAG8771105.1"/>
    </source>
</evidence>
<sequence>QEEALSLIPPPIKNSPDSSTSKSAIMAVRRSLKDVRIWKGFFEVPEFAYRHPFNKERSVCTAIDVNINSVLNTVMGADYYFSDQLSYAGDPDFT</sequence>
<keyword evidence="3" id="KW-1185">Reference proteome</keyword>
<organism evidence="2 3">
    <name type="scientific">Racocetra fulgida</name>
    <dbReference type="NCBI Taxonomy" id="60492"/>
    <lineage>
        <taxon>Eukaryota</taxon>
        <taxon>Fungi</taxon>
        <taxon>Fungi incertae sedis</taxon>
        <taxon>Mucoromycota</taxon>
        <taxon>Glomeromycotina</taxon>
        <taxon>Glomeromycetes</taxon>
        <taxon>Diversisporales</taxon>
        <taxon>Gigasporaceae</taxon>
        <taxon>Racocetra</taxon>
    </lineage>
</organism>
<feature type="region of interest" description="Disordered" evidence="1">
    <location>
        <begin position="1"/>
        <end position="20"/>
    </location>
</feature>
<feature type="non-terminal residue" evidence="2">
    <location>
        <position position="94"/>
    </location>
</feature>
<comment type="caution">
    <text evidence="2">The sequence shown here is derived from an EMBL/GenBank/DDBJ whole genome shotgun (WGS) entry which is preliminary data.</text>
</comment>
<dbReference type="AlphaFoldDB" id="A0A9N9NY49"/>
<dbReference type="Proteomes" id="UP000789396">
    <property type="component" value="Unassembled WGS sequence"/>
</dbReference>
<feature type="non-terminal residue" evidence="2">
    <location>
        <position position="1"/>
    </location>
</feature>
<protein>
    <submittedName>
        <fullName evidence="2">14804_t:CDS:1</fullName>
    </submittedName>
</protein>
<name>A0A9N9NY49_9GLOM</name>
<gene>
    <name evidence="2" type="ORF">RFULGI_LOCUS15065</name>
</gene>
<evidence type="ECO:0000313" key="3">
    <source>
        <dbReference type="Proteomes" id="UP000789396"/>
    </source>
</evidence>
<evidence type="ECO:0000256" key="1">
    <source>
        <dbReference type="SAM" id="MobiDB-lite"/>
    </source>
</evidence>
<accession>A0A9N9NY49</accession>